<feature type="transmembrane region" description="Helical" evidence="1">
    <location>
        <begin position="103"/>
        <end position="119"/>
    </location>
</feature>
<keyword evidence="1" id="KW-0812">Transmembrane</keyword>
<accession>Q01UU2</accession>
<dbReference type="InParanoid" id="Q01UU2"/>
<evidence type="ECO:0000256" key="1">
    <source>
        <dbReference type="SAM" id="Phobius"/>
    </source>
</evidence>
<dbReference type="STRING" id="234267.Acid_5631"/>
<sequence>MSRDLRVERALGDLLRAGVSAAGVIVFGGALLFLIAHGGEPADYTTFRGEPAELRNLGGMLRSALSLEGRGVMQLGIAILIATPIARVAFSVAAFAGARNGRYAAITAAVLAVLGYSMFGTH</sequence>
<dbReference type="EMBL" id="CP000473">
    <property type="protein sequence ID" value="ABJ86578.1"/>
    <property type="molecule type" value="Genomic_DNA"/>
</dbReference>
<dbReference type="HOGENOM" id="CLU_140339_0_0_0"/>
<dbReference type="InterPro" id="IPR012861">
    <property type="entry name" value="DUF1634"/>
</dbReference>
<dbReference type="eggNOG" id="COG4272">
    <property type="taxonomic scope" value="Bacteria"/>
</dbReference>
<dbReference type="AlphaFoldDB" id="Q01UU2"/>
<gene>
    <name evidence="2" type="ordered locus">Acid_5631</name>
</gene>
<organism evidence="2">
    <name type="scientific">Solibacter usitatus (strain Ellin6076)</name>
    <dbReference type="NCBI Taxonomy" id="234267"/>
    <lineage>
        <taxon>Bacteria</taxon>
        <taxon>Pseudomonadati</taxon>
        <taxon>Acidobacteriota</taxon>
        <taxon>Terriglobia</taxon>
        <taxon>Bryobacterales</taxon>
        <taxon>Solibacteraceae</taxon>
        <taxon>Candidatus Solibacter</taxon>
    </lineage>
</organism>
<protein>
    <recommendedName>
        <fullName evidence="3">DUF1634 domain-containing protein</fullName>
    </recommendedName>
</protein>
<keyword evidence="1" id="KW-1133">Transmembrane helix</keyword>
<keyword evidence="1" id="KW-0472">Membrane</keyword>
<dbReference type="Pfam" id="PF07843">
    <property type="entry name" value="DUF1634"/>
    <property type="match status" value="1"/>
</dbReference>
<feature type="transmembrane region" description="Helical" evidence="1">
    <location>
        <begin position="75"/>
        <end position="96"/>
    </location>
</feature>
<name>Q01UU2_SOLUE</name>
<proteinExistence type="predicted"/>
<reference evidence="2" key="1">
    <citation type="submission" date="2006-10" db="EMBL/GenBank/DDBJ databases">
        <title>Complete sequence of Solibacter usitatus Ellin6076.</title>
        <authorList>
            <consortium name="US DOE Joint Genome Institute"/>
            <person name="Copeland A."/>
            <person name="Lucas S."/>
            <person name="Lapidus A."/>
            <person name="Barry K."/>
            <person name="Detter J.C."/>
            <person name="Glavina del Rio T."/>
            <person name="Hammon N."/>
            <person name="Israni S."/>
            <person name="Dalin E."/>
            <person name="Tice H."/>
            <person name="Pitluck S."/>
            <person name="Thompson L.S."/>
            <person name="Brettin T."/>
            <person name="Bruce D."/>
            <person name="Han C."/>
            <person name="Tapia R."/>
            <person name="Gilna P."/>
            <person name="Schmutz J."/>
            <person name="Larimer F."/>
            <person name="Land M."/>
            <person name="Hauser L."/>
            <person name="Kyrpides N."/>
            <person name="Mikhailova N."/>
            <person name="Janssen P.H."/>
            <person name="Kuske C.R."/>
            <person name="Richardson P."/>
        </authorList>
    </citation>
    <scope>NUCLEOTIDE SEQUENCE</scope>
    <source>
        <strain evidence="2">Ellin6076</strain>
    </source>
</reference>
<dbReference type="KEGG" id="sus:Acid_5631"/>
<dbReference type="OrthoDB" id="122097at2"/>
<evidence type="ECO:0008006" key="3">
    <source>
        <dbReference type="Google" id="ProtNLM"/>
    </source>
</evidence>
<feature type="transmembrane region" description="Helical" evidence="1">
    <location>
        <begin position="14"/>
        <end position="36"/>
    </location>
</feature>
<evidence type="ECO:0000313" key="2">
    <source>
        <dbReference type="EMBL" id="ABJ86578.1"/>
    </source>
</evidence>